<dbReference type="EMBL" id="JARQZJ010000122">
    <property type="protein sequence ID" value="KAK9888952.1"/>
    <property type="molecule type" value="Genomic_DNA"/>
</dbReference>
<reference evidence="2 3" key="1">
    <citation type="submission" date="2023-03" db="EMBL/GenBank/DDBJ databases">
        <title>Genome insight into feeding habits of ladybird beetles.</title>
        <authorList>
            <person name="Li H.-S."/>
            <person name="Huang Y.-H."/>
            <person name="Pang H."/>
        </authorList>
    </citation>
    <scope>NUCLEOTIDE SEQUENCE [LARGE SCALE GENOMIC DNA]</scope>
    <source>
        <strain evidence="2">SYSU_2023b</strain>
        <tissue evidence="2">Whole body</tissue>
    </source>
</reference>
<evidence type="ECO:0000313" key="2">
    <source>
        <dbReference type="EMBL" id="KAK9888952.1"/>
    </source>
</evidence>
<proteinExistence type="predicted"/>
<evidence type="ECO:0000256" key="1">
    <source>
        <dbReference type="SAM" id="MobiDB-lite"/>
    </source>
</evidence>
<feature type="region of interest" description="Disordered" evidence="1">
    <location>
        <begin position="1"/>
        <end position="119"/>
    </location>
</feature>
<accession>A0AAW1V889</accession>
<name>A0AAW1V889_9CUCU</name>
<protein>
    <submittedName>
        <fullName evidence="2">Uncharacterized protein</fullName>
    </submittedName>
</protein>
<evidence type="ECO:0000313" key="3">
    <source>
        <dbReference type="Proteomes" id="UP001431783"/>
    </source>
</evidence>
<keyword evidence="3" id="KW-1185">Reference proteome</keyword>
<gene>
    <name evidence="2" type="ORF">WA026_004236</name>
</gene>
<dbReference type="Proteomes" id="UP001431783">
    <property type="component" value="Unassembled WGS sequence"/>
</dbReference>
<comment type="caution">
    <text evidence="2">The sequence shown here is derived from an EMBL/GenBank/DDBJ whole genome shotgun (WGS) entry which is preliminary data.</text>
</comment>
<organism evidence="2 3">
    <name type="scientific">Henosepilachna vigintioctopunctata</name>
    <dbReference type="NCBI Taxonomy" id="420089"/>
    <lineage>
        <taxon>Eukaryota</taxon>
        <taxon>Metazoa</taxon>
        <taxon>Ecdysozoa</taxon>
        <taxon>Arthropoda</taxon>
        <taxon>Hexapoda</taxon>
        <taxon>Insecta</taxon>
        <taxon>Pterygota</taxon>
        <taxon>Neoptera</taxon>
        <taxon>Endopterygota</taxon>
        <taxon>Coleoptera</taxon>
        <taxon>Polyphaga</taxon>
        <taxon>Cucujiformia</taxon>
        <taxon>Coccinelloidea</taxon>
        <taxon>Coccinellidae</taxon>
        <taxon>Epilachninae</taxon>
        <taxon>Epilachnini</taxon>
        <taxon>Henosepilachna</taxon>
    </lineage>
</organism>
<dbReference type="AlphaFoldDB" id="A0AAW1V889"/>
<feature type="compositionally biased region" description="Basic and acidic residues" evidence="1">
    <location>
        <begin position="65"/>
        <end position="74"/>
    </location>
</feature>
<sequence length="135" mass="15537">MGCISKDLNKRSFSFSNHLGGNEPQREAAKLNTVTWRSPLKKLQSRSTERGEHHRQHPPATQPSQDRELDDKRSRATYATLPSDVSTDKRREEDKKNDQRKAQIAEVHIPQTTKAAQHTFHQDRLYDGLKSQGHQ</sequence>
<feature type="compositionally biased region" description="Basic and acidic residues" evidence="1">
    <location>
        <begin position="86"/>
        <end position="103"/>
    </location>
</feature>